<evidence type="ECO:0000313" key="4">
    <source>
        <dbReference type="EMBL" id="AKG51594.1"/>
    </source>
</evidence>
<evidence type="ECO:0000259" key="3">
    <source>
        <dbReference type="Pfam" id="PF17442"/>
    </source>
</evidence>
<comment type="similarity">
    <text evidence="1">Belongs to the herpesviridae UL91 family.</text>
</comment>
<dbReference type="Proteomes" id="UP000171701">
    <property type="component" value="Segment"/>
</dbReference>
<feature type="region of interest" description="Disordered" evidence="2">
    <location>
        <begin position="69"/>
        <end position="120"/>
    </location>
</feature>
<dbReference type="KEGG" id="vg:24284848"/>
<reference evidence="4 5" key="2">
    <citation type="journal article" date="2015" name="Genome Announc.">
        <title>Complete Genome Sequences of Mandrillus leucophaeus and Papio ursinus Cytomegaloviruses.</title>
        <authorList>
            <person name="Blewett E.L."/>
            <person name="Sherrod C.J."/>
            <person name="Texier J.R."/>
            <person name="Conrad T.M."/>
            <person name="Dittmer D.P."/>
        </authorList>
    </citation>
    <scope>NUCLEOTIDE SEQUENCE [LARGE SCALE GENOMIC DNA]</scope>
    <source>
        <strain evidence="4">OCOM4-52</strain>
    </source>
</reference>
<feature type="compositionally biased region" description="Polar residues" evidence="2">
    <location>
        <begin position="69"/>
        <end position="82"/>
    </location>
</feature>
<dbReference type="OrthoDB" id="24448at10239"/>
<evidence type="ECO:0000256" key="1">
    <source>
        <dbReference type="ARBA" id="ARBA00008288"/>
    </source>
</evidence>
<evidence type="ECO:0000313" key="5">
    <source>
        <dbReference type="Proteomes" id="UP000171701"/>
    </source>
</evidence>
<evidence type="ECO:0000256" key="2">
    <source>
        <dbReference type="SAM" id="MobiDB-lite"/>
    </source>
</evidence>
<keyword evidence="5" id="KW-1185">Reference proteome</keyword>
<protein>
    <submittedName>
        <fullName evidence="4">UL91</fullName>
    </submittedName>
</protein>
<accession>A0A0F7CSV2</accession>
<sequence>MNALLAELNRLGVAHLTTEDVFTFAENVFHNFGFLFQTEESGPRKIDLVSSLFEHLTVECVNDILDACSSSGGSGDEQSPSPATTTATAAAATAAAPKTGAGPAAKERDARHHVGRAGQL</sequence>
<name>A0A0F7CSV2_9BETA</name>
<dbReference type="InterPro" id="IPR035385">
    <property type="entry name" value="U62/UL91"/>
</dbReference>
<feature type="compositionally biased region" description="Low complexity" evidence="2">
    <location>
        <begin position="83"/>
        <end position="104"/>
    </location>
</feature>
<dbReference type="EMBL" id="KR351281">
    <property type="protein sequence ID" value="AKG51594.1"/>
    <property type="molecule type" value="Genomic_DNA"/>
</dbReference>
<proteinExistence type="inferred from homology"/>
<organism evidence="4 5">
    <name type="scientific">Papiine betaherpesvirus 4</name>
    <dbReference type="NCBI Taxonomy" id="2560624"/>
    <lineage>
        <taxon>Viruses</taxon>
        <taxon>Duplodnaviria</taxon>
        <taxon>Heunggongvirae</taxon>
        <taxon>Peploviricota</taxon>
        <taxon>Herviviricetes</taxon>
        <taxon>Herpesvirales</taxon>
        <taxon>Orthoherpesviridae</taxon>
        <taxon>Betaherpesvirinae</taxon>
        <taxon>Cytomegalovirus</taxon>
        <taxon>Cytomegalovirus papiinebeta4</taxon>
    </lineage>
</organism>
<feature type="domain" description="Herpesvirus U62/UL91 functional" evidence="3">
    <location>
        <begin position="1"/>
        <end position="65"/>
    </location>
</feature>
<reference evidence="4 5" key="1">
    <citation type="journal article" date="2001" name="Arch. Virol.">
        <title>Isolation and characterization of an endogenous cytomegalovirus (BaCMV) from baboons.</title>
        <authorList>
            <person name="Blewett E.L."/>
            <person name="White G."/>
            <person name="Saliki J.T."/>
            <person name="Eberle R."/>
        </authorList>
    </citation>
    <scope>NUCLEOTIDE SEQUENCE [LARGE SCALE GENOMIC DNA]</scope>
    <source>
        <strain evidence="4">OCOM4-52</strain>
    </source>
</reference>
<dbReference type="Pfam" id="PF17442">
    <property type="entry name" value="U62_UL91"/>
    <property type="match status" value="1"/>
</dbReference>